<evidence type="ECO:0000313" key="1">
    <source>
        <dbReference type="EMBL" id="KKM88470.1"/>
    </source>
</evidence>
<name>A0A0F9NI37_9ZZZZ</name>
<protein>
    <submittedName>
        <fullName evidence="1">Uncharacterized protein</fullName>
    </submittedName>
</protein>
<accession>A0A0F9NI37</accession>
<reference evidence="1" key="1">
    <citation type="journal article" date="2015" name="Nature">
        <title>Complex archaea that bridge the gap between prokaryotes and eukaryotes.</title>
        <authorList>
            <person name="Spang A."/>
            <person name="Saw J.H."/>
            <person name="Jorgensen S.L."/>
            <person name="Zaremba-Niedzwiedzka K."/>
            <person name="Martijn J."/>
            <person name="Lind A.E."/>
            <person name="van Eijk R."/>
            <person name="Schleper C."/>
            <person name="Guy L."/>
            <person name="Ettema T.J."/>
        </authorList>
    </citation>
    <scope>NUCLEOTIDE SEQUENCE</scope>
</reference>
<organism evidence="1">
    <name type="scientific">marine sediment metagenome</name>
    <dbReference type="NCBI Taxonomy" id="412755"/>
    <lineage>
        <taxon>unclassified sequences</taxon>
        <taxon>metagenomes</taxon>
        <taxon>ecological metagenomes</taxon>
    </lineage>
</organism>
<dbReference type="AlphaFoldDB" id="A0A0F9NI37"/>
<gene>
    <name evidence="1" type="ORF">LCGC14_1258470</name>
</gene>
<proteinExistence type="predicted"/>
<dbReference type="EMBL" id="LAZR01006955">
    <property type="protein sequence ID" value="KKM88470.1"/>
    <property type="molecule type" value="Genomic_DNA"/>
</dbReference>
<sequence>MSERENYIDVLLPGFIEANNAIQFGTPCLTGTRIPYDVGLAWVWEMLDDKRCQGWGLTRERIIALAAFHAGVEWQRSRKRRARMKDEVNALWEEINAQHQPQEPAHA</sequence>
<comment type="caution">
    <text evidence="1">The sequence shown here is derived from an EMBL/GenBank/DDBJ whole genome shotgun (WGS) entry which is preliminary data.</text>
</comment>